<sequence>MDSSAWCPRSHHALISCGEIVYLVGGFNGENEALNDVWVSTDYGASWECVLENRFLLDDEKRFYGRGYLHGFAKPNGDLVLVGGTDLVETFNDTWLSSDGGKSWTCQRRNEALRSGLFSSSSGSSTMWCGRYGSWFATNATKSIVVVGGGASLSGSCFSDAYVSFDWGLTWVRLAKKMWKRGIVHAQAAICGATLFVIGGTPFSTCHDGSMFTSDTSSGLNQYFSATIPDGGAMKGATSFNRVVGDQWGRYEGAALNRSESEVILINGLSRGEEEIEEGKGVDYDDDNDDECRAVAVYRMNNS</sequence>
<accession>A0A9W7GAT1</accession>
<gene>
    <name evidence="1" type="ORF">TrCOL_g11902</name>
</gene>
<protein>
    <submittedName>
        <fullName evidence="1">Uncharacterized protein</fullName>
    </submittedName>
</protein>
<comment type="caution">
    <text evidence="1">The sequence shown here is derived from an EMBL/GenBank/DDBJ whole genome shotgun (WGS) entry which is preliminary data.</text>
</comment>
<dbReference type="InterPro" id="IPR015915">
    <property type="entry name" value="Kelch-typ_b-propeller"/>
</dbReference>
<proteinExistence type="predicted"/>
<keyword evidence="2" id="KW-1185">Reference proteome</keyword>
<name>A0A9W7GAT1_9STRA</name>
<evidence type="ECO:0000313" key="1">
    <source>
        <dbReference type="EMBL" id="GMI41623.1"/>
    </source>
</evidence>
<dbReference type="InterPro" id="IPR006652">
    <property type="entry name" value="Kelch_1"/>
</dbReference>
<evidence type="ECO:0000313" key="2">
    <source>
        <dbReference type="Proteomes" id="UP001165065"/>
    </source>
</evidence>
<dbReference type="SUPFAM" id="SSF117281">
    <property type="entry name" value="Kelch motif"/>
    <property type="match status" value="1"/>
</dbReference>
<dbReference type="Proteomes" id="UP001165065">
    <property type="component" value="Unassembled WGS sequence"/>
</dbReference>
<reference evidence="2" key="1">
    <citation type="journal article" date="2023" name="Commun. Biol.">
        <title>Genome analysis of Parmales, the sister group of diatoms, reveals the evolutionary specialization of diatoms from phago-mixotrophs to photoautotrophs.</title>
        <authorList>
            <person name="Ban H."/>
            <person name="Sato S."/>
            <person name="Yoshikawa S."/>
            <person name="Yamada K."/>
            <person name="Nakamura Y."/>
            <person name="Ichinomiya M."/>
            <person name="Sato N."/>
            <person name="Blanc-Mathieu R."/>
            <person name="Endo H."/>
            <person name="Kuwata A."/>
            <person name="Ogata H."/>
        </authorList>
    </citation>
    <scope>NUCLEOTIDE SEQUENCE [LARGE SCALE GENOMIC DNA]</scope>
</reference>
<dbReference type="OrthoDB" id="10251809at2759"/>
<organism evidence="1 2">
    <name type="scientific">Triparma columacea</name>
    <dbReference type="NCBI Taxonomy" id="722753"/>
    <lineage>
        <taxon>Eukaryota</taxon>
        <taxon>Sar</taxon>
        <taxon>Stramenopiles</taxon>
        <taxon>Ochrophyta</taxon>
        <taxon>Bolidophyceae</taxon>
        <taxon>Parmales</taxon>
        <taxon>Triparmaceae</taxon>
        <taxon>Triparma</taxon>
    </lineage>
</organism>
<dbReference type="EMBL" id="BRYA01000154">
    <property type="protein sequence ID" value="GMI41623.1"/>
    <property type="molecule type" value="Genomic_DNA"/>
</dbReference>
<dbReference type="Pfam" id="PF01344">
    <property type="entry name" value="Kelch_1"/>
    <property type="match status" value="1"/>
</dbReference>
<dbReference type="Gene3D" id="2.120.10.80">
    <property type="entry name" value="Kelch-type beta propeller"/>
    <property type="match status" value="1"/>
</dbReference>
<dbReference type="AlphaFoldDB" id="A0A9W7GAT1"/>